<name>A0A9J7ASM0_9PROT</name>
<dbReference type="AlphaFoldDB" id="A0A9J7ASM0"/>
<dbReference type="InterPro" id="IPR045155">
    <property type="entry name" value="Beta-lactam_cat"/>
</dbReference>
<comment type="catalytic activity">
    <reaction evidence="1">
        <text>a beta-lactam + H2O = a substituted beta-amino acid</text>
        <dbReference type="Rhea" id="RHEA:20401"/>
        <dbReference type="ChEBI" id="CHEBI:15377"/>
        <dbReference type="ChEBI" id="CHEBI:35627"/>
        <dbReference type="ChEBI" id="CHEBI:140347"/>
        <dbReference type="EC" id="3.5.2.6"/>
    </reaction>
</comment>
<dbReference type="GO" id="GO:0030655">
    <property type="term" value="P:beta-lactam antibiotic catabolic process"/>
    <property type="evidence" value="ECO:0007669"/>
    <property type="project" value="InterPro"/>
</dbReference>
<dbReference type="PANTHER" id="PTHR35333">
    <property type="entry name" value="BETA-LACTAMASE"/>
    <property type="match status" value="1"/>
</dbReference>
<protein>
    <submittedName>
        <fullName evidence="3">Serine hydrolase</fullName>
    </submittedName>
</protein>
<reference evidence="3" key="1">
    <citation type="submission" date="2022-08" db="EMBL/GenBank/DDBJ databases">
        <title>Nisaea acidiphila sp. nov., isolated from a marine algal debris and emended description of the genus Nisaea Urios et al. 2008.</title>
        <authorList>
            <person name="Kwon K."/>
        </authorList>
    </citation>
    <scope>NUCLEOTIDE SEQUENCE</scope>
    <source>
        <strain evidence="3">MEBiC11861</strain>
    </source>
</reference>
<dbReference type="InterPro" id="IPR000871">
    <property type="entry name" value="Beta-lactam_class-A"/>
</dbReference>
<dbReference type="KEGG" id="naci:NUH88_18310"/>
<keyword evidence="4" id="KW-1185">Reference proteome</keyword>
<dbReference type="GO" id="GO:0008800">
    <property type="term" value="F:beta-lactamase activity"/>
    <property type="evidence" value="ECO:0007669"/>
    <property type="project" value="UniProtKB-EC"/>
</dbReference>
<dbReference type="SUPFAM" id="SSF56601">
    <property type="entry name" value="beta-lactamase/transpeptidase-like"/>
    <property type="match status" value="1"/>
</dbReference>
<evidence type="ECO:0000259" key="2">
    <source>
        <dbReference type="Pfam" id="PF13354"/>
    </source>
</evidence>
<dbReference type="RefSeq" id="WP_257767922.1">
    <property type="nucleotide sequence ID" value="NZ_CP102480.1"/>
</dbReference>
<gene>
    <name evidence="3" type="ORF">NUH88_18310</name>
</gene>
<proteinExistence type="predicted"/>
<dbReference type="InterPro" id="IPR012338">
    <property type="entry name" value="Beta-lactam/transpept-like"/>
</dbReference>
<dbReference type="Pfam" id="PF13354">
    <property type="entry name" value="Beta-lactamase2"/>
    <property type="match status" value="1"/>
</dbReference>
<evidence type="ECO:0000313" key="3">
    <source>
        <dbReference type="EMBL" id="UUX49340.1"/>
    </source>
</evidence>
<accession>A0A9J7ASM0</accession>
<dbReference type="Gene3D" id="3.40.710.10">
    <property type="entry name" value="DD-peptidase/beta-lactamase superfamily"/>
    <property type="match status" value="1"/>
</dbReference>
<dbReference type="EMBL" id="CP102480">
    <property type="protein sequence ID" value="UUX49340.1"/>
    <property type="molecule type" value="Genomic_DNA"/>
</dbReference>
<evidence type="ECO:0000256" key="1">
    <source>
        <dbReference type="ARBA" id="ARBA00001526"/>
    </source>
</evidence>
<sequence length="368" mass="39200">MTPEDALTGLFGPAPPEAAQFAPAFLAQVPASEIAWIVTGLRQQFGALETVAPEGDGFRLRFERSTVPAKIFLDGAGRISGLWFGAPVPDGPIDAHVAAIKALPGDVALLVLKDGETLHAHNAERPLAVGSAAKLAILKALADAVAKGARHWTEVAELHPEWKSLPSGMLQDWPDGTPLTLGSLAHLMISISDNTATDALIRLLGRETVEAYAPHSKPFLTTREAFTLKTAETAALRTKWEMTDEAGRREILERIATRPLPPAQMLSTDPTFKAVEWFFSAEELCTLLEAVAELPSVGINPGPITPGDWQSFAYKGGSETGVLNLSSRVVGRDGVTRCVVATWNHNAALDDNLLLTPYAGLLAALAAD</sequence>
<organism evidence="3 4">
    <name type="scientific">Nisaea acidiphila</name>
    <dbReference type="NCBI Taxonomy" id="1862145"/>
    <lineage>
        <taxon>Bacteria</taxon>
        <taxon>Pseudomonadati</taxon>
        <taxon>Pseudomonadota</taxon>
        <taxon>Alphaproteobacteria</taxon>
        <taxon>Rhodospirillales</taxon>
        <taxon>Thalassobaculaceae</taxon>
        <taxon>Nisaea</taxon>
    </lineage>
</organism>
<feature type="domain" description="Beta-lactamase class A catalytic" evidence="2">
    <location>
        <begin position="111"/>
        <end position="215"/>
    </location>
</feature>
<dbReference type="GO" id="GO:0046677">
    <property type="term" value="P:response to antibiotic"/>
    <property type="evidence" value="ECO:0007669"/>
    <property type="project" value="InterPro"/>
</dbReference>
<evidence type="ECO:0000313" key="4">
    <source>
        <dbReference type="Proteomes" id="UP001060336"/>
    </source>
</evidence>
<dbReference type="Proteomes" id="UP001060336">
    <property type="component" value="Chromosome"/>
</dbReference>
<keyword evidence="3" id="KW-0378">Hydrolase</keyword>
<dbReference type="PANTHER" id="PTHR35333:SF5">
    <property type="entry name" value="CONSERVED LIPOPROTEIN LPQF-RELATED"/>
    <property type="match status" value="1"/>
</dbReference>